<name>A0A4Y7IDP9_PAPSO</name>
<protein>
    <submittedName>
        <fullName evidence="1">Uncharacterized protein</fullName>
    </submittedName>
</protein>
<evidence type="ECO:0000313" key="2">
    <source>
        <dbReference type="Proteomes" id="UP000316621"/>
    </source>
</evidence>
<accession>A0A4Y7IDP9</accession>
<sequence>MATTSLAIQLARKLMNGEPSPSSPIHWVIGFRLRRCEMVFMQVDEVGIYGRKKIRMSRELLKFSKVLRSHQQTVFKSKHNLREEALGVISNLISGMLFTDIDISKPEVARICGFKIFAPKMFY</sequence>
<reference evidence="1 2" key="1">
    <citation type="journal article" date="2018" name="Science">
        <title>The opium poppy genome and morphinan production.</title>
        <authorList>
            <person name="Guo L."/>
            <person name="Winzer T."/>
            <person name="Yang X."/>
            <person name="Li Y."/>
            <person name="Ning Z."/>
            <person name="He Z."/>
            <person name="Teodor R."/>
            <person name="Lu Y."/>
            <person name="Bowser T.A."/>
            <person name="Graham I.A."/>
            <person name="Ye K."/>
        </authorList>
    </citation>
    <scope>NUCLEOTIDE SEQUENCE [LARGE SCALE GENOMIC DNA]</scope>
    <source>
        <strain evidence="2">cv. HN1</strain>
        <tissue evidence="1">Leaves</tissue>
    </source>
</reference>
<evidence type="ECO:0000313" key="1">
    <source>
        <dbReference type="EMBL" id="RZC45519.1"/>
    </source>
</evidence>
<gene>
    <name evidence="1" type="ORF">C5167_038456</name>
</gene>
<dbReference type="Gramene" id="RZC45519">
    <property type="protein sequence ID" value="RZC45519"/>
    <property type="gene ID" value="C5167_038456"/>
</dbReference>
<proteinExistence type="predicted"/>
<dbReference type="AlphaFoldDB" id="A0A4Y7IDP9"/>
<organism evidence="1 2">
    <name type="scientific">Papaver somniferum</name>
    <name type="common">Opium poppy</name>
    <dbReference type="NCBI Taxonomy" id="3469"/>
    <lineage>
        <taxon>Eukaryota</taxon>
        <taxon>Viridiplantae</taxon>
        <taxon>Streptophyta</taxon>
        <taxon>Embryophyta</taxon>
        <taxon>Tracheophyta</taxon>
        <taxon>Spermatophyta</taxon>
        <taxon>Magnoliopsida</taxon>
        <taxon>Ranunculales</taxon>
        <taxon>Papaveraceae</taxon>
        <taxon>Papaveroideae</taxon>
        <taxon>Papaver</taxon>
    </lineage>
</organism>
<keyword evidence="2" id="KW-1185">Reference proteome</keyword>
<dbReference type="Proteomes" id="UP000316621">
    <property type="component" value="Chromosome 1"/>
</dbReference>
<dbReference type="EMBL" id="CM010715">
    <property type="protein sequence ID" value="RZC45519.1"/>
    <property type="molecule type" value="Genomic_DNA"/>
</dbReference>